<evidence type="ECO:0000256" key="2">
    <source>
        <dbReference type="SAM" id="MobiDB-lite"/>
    </source>
</evidence>
<keyword evidence="3" id="KW-1133">Transmembrane helix</keyword>
<dbReference type="Proteomes" id="UP000503540">
    <property type="component" value="Chromosome"/>
</dbReference>
<evidence type="ECO:0000256" key="1">
    <source>
        <dbReference type="ARBA" id="ARBA00006068"/>
    </source>
</evidence>
<dbReference type="KEGG" id="nah:F5544_03315"/>
<comment type="similarity">
    <text evidence="1">Belongs to the LytR/CpsA/Psr (LCP) family.</text>
</comment>
<evidence type="ECO:0000256" key="3">
    <source>
        <dbReference type="SAM" id="Phobius"/>
    </source>
</evidence>
<organism evidence="6 7">
    <name type="scientific">Nocardia arthritidis</name>
    <dbReference type="NCBI Taxonomy" id="228602"/>
    <lineage>
        <taxon>Bacteria</taxon>
        <taxon>Bacillati</taxon>
        <taxon>Actinomycetota</taxon>
        <taxon>Actinomycetes</taxon>
        <taxon>Mycobacteriales</taxon>
        <taxon>Nocardiaceae</taxon>
        <taxon>Nocardia</taxon>
    </lineage>
</organism>
<keyword evidence="3" id="KW-0812">Transmembrane</keyword>
<accession>A0A6G9Y5V5</accession>
<feature type="region of interest" description="Disordered" evidence="2">
    <location>
        <begin position="651"/>
        <end position="684"/>
    </location>
</feature>
<dbReference type="PANTHER" id="PTHR33392:SF6">
    <property type="entry name" value="POLYISOPRENYL-TEICHOIC ACID--PEPTIDOGLYCAN TEICHOIC ACID TRANSFERASE TAGU"/>
    <property type="match status" value="1"/>
</dbReference>
<feature type="compositionally biased region" description="Basic and acidic residues" evidence="2">
    <location>
        <begin position="56"/>
        <end position="67"/>
    </location>
</feature>
<dbReference type="InterPro" id="IPR050922">
    <property type="entry name" value="LytR/CpsA/Psr_CW_biosynth"/>
</dbReference>
<protein>
    <submittedName>
        <fullName evidence="6">LytR family transcriptional regulator</fullName>
    </submittedName>
</protein>
<dbReference type="Gene3D" id="3.30.70.2390">
    <property type="match status" value="1"/>
</dbReference>
<gene>
    <name evidence="6" type="ORF">F5544_03315</name>
</gene>
<feature type="domain" description="LytR/CpsA/Psr regulator C-terminal" evidence="5">
    <location>
        <begin position="555"/>
        <end position="640"/>
    </location>
</feature>
<reference evidence="6 7" key="1">
    <citation type="journal article" date="2019" name="ACS Chem. Biol.">
        <title>Identification and Mobilization of a Cryptic Antibiotic Biosynthesis Gene Locus from a Human-Pathogenic Nocardia Isolate.</title>
        <authorList>
            <person name="Herisse M."/>
            <person name="Ishida K."/>
            <person name="Porter J.L."/>
            <person name="Howden B."/>
            <person name="Hertweck C."/>
            <person name="Stinear T.P."/>
            <person name="Pidot S.J."/>
        </authorList>
    </citation>
    <scope>NUCLEOTIDE SEQUENCE [LARGE SCALE GENOMIC DNA]</scope>
    <source>
        <strain evidence="6 7">AUSMDU00012717</strain>
    </source>
</reference>
<evidence type="ECO:0000259" key="4">
    <source>
        <dbReference type="Pfam" id="PF03816"/>
    </source>
</evidence>
<keyword evidence="3" id="KW-0472">Membrane</keyword>
<feature type="region of interest" description="Disordered" evidence="2">
    <location>
        <begin position="525"/>
        <end position="550"/>
    </location>
</feature>
<feature type="region of interest" description="Disordered" evidence="2">
    <location>
        <begin position="1"/>
        <end position="83"/>
    </location>
</feature>
<sequence length="684" mass="72372">MGDDRHGHSPRPSGRAPWERYPAAEYTERDGARASRRARHADEASASGPAPLTVHELVERVDSERSGRATHAARPNGGKIRTGSAATGFGAGVDYSVNNGNESDSAANQYADPAIELSDPAAHSESITAGSPVLHDILSSQPESAPESQITDKLPAVIENATAATESDDNAARPKTVGLSRLALNKQRKRRRLRLAGQVTGALFAVIALVLTGGGWAYQRYTDKQFTHVSAIDDDKTDVVDSDGQLGDENFLIIGTDSRAGANSEVGAGTTADAEGARSDTVMLVNIPASRARVVAVSFPRDLDVTRPACQGWNNDKGVYTDDTYPSAIGDKLNAVYALGGPKCLVNVIRKMTGLNIGHFIGIDFAGFEAMVNQVGGVEVCAPKPVVDGVLGTVLDRSGKQRIDGATALNYVRARHVYGEERSDYDRIHRQQRFLSSLLRESLSSRVLFDPGKFNGFISAFTAHTFVDNVKTPDLLMLGRSLQKVDAGSVTFLTVPTAGTTSYGNEIPREADIKAIFRAIIDDQPLPGEKKPQQPQTSTTQPPAPPKLTAVDPRTVTVQVTNGSGAAGAAQRTATKLANQSFQIYSTTTSPDGISPTTRIRYSSGHEAEAATLASAVPGATLEQTSELGSIVELLIGSDFGGTVRAPTPVAAPLPELPPESRTATPVTLPPDLEHVNAADEACT</sequence>
<feature type="transmembrane region" description="Helical" evidence="3">
    <location>
        <begin position="195"/>
        <end position="218"/>
    </location>
</feature>
<evidence type="ECO:0000313" key="6">
    <source>
        <dbReference type="EMBL" id="QIS08582.1"/>
    </source>
</evidence>
<dbReference type="NCBIfam" id="TIGR00350">
    <property type="entry name" value="lytR_cpsA_psr"/>
    <property type="match status" value="1"/>
</dbReference>
<dbReference type="InterPro" id="IPR004474">
    <property type="entry name" value="LytR_CpsA_psr"/>
</dbReference>
<dbReference type="Pfam" id="PF13399">
    <property type="entry name" value="LytR_C"/>
    <property type="match status" value="1"/>
</dbReference>
<dbReference type="Pfam" id="PF03816">
    <property type="entry name" value="LytR_cpsA_psr"/>
    <property type="match status" value="1"/>
</dbReference>
<proteinExistence type="inferred from homology"/>
<feature type="domain" description="Cell envelope-related transcriptional attenuator" evidence="4">
    <location>
        <begin position="278"/>
        <end position="442"/>
    </location>
</feature>
<dbReference type="InterPro" id="IPR027381">
    <property type="entry name" value="LytR/CpsA/Psr_C"/>
</dbReference>
<dbReference type="AlphaFoldDB" id="A0A6G9Y5V5"/>
<dbReference type="EMBL" id="CP046172">
    <property type="protein sequence ID" value="QIS08582.1"/>
    <property type="molecule type" value="Genomic_DNA"/>
</dbReference>
<dbReference type="Gene3D" id="3.40.630.190">
    <property type="entry name" value="LCP protein"/>
    <property type="match status" value="1"/>
</dbReference>
<dbReference type="PANTHER" id="PTHR33392">
    <property type="entry name" value="POLYISOPRENYL-TEICHOIC ACID--PEPTIDOGLYCAN TEICHOIC ACID TRANSFERASE TAGU"/>
    <property type="match status" value="1"/>
</dbReference>
<evidence type="ECO:0000259" key="5">
    <source>
        <dbReference type="Pfam" id="PF13399"/>
    </source>
</evidence>
<dbReference type="RefSeq" id="WP_167471808.1">
    <property type="nucleotide sequence ID" value="NZ_CP046172.1"/>
</dbReference>
<keyword evidence="7" id="KW-1185">Reference proteome</keyword>
<name>A0A6G9Y5V5_9NOCA</name>
<evidence type="ECO:0000313" key="7">
    <source>
        <dbReference type="Proteomes" id="UP000503540"/>
    </source>
</evidence>